<dbReference type="PANTHER" id="PTHR43163">
    <property type="entry name" value="DIPEPTIDE TRANSPORT SYSTEM PERMEASE PROTEIN DPPB-RELATED"/>
    <property type="match status" value="1"/>
</dbReference>
<gene>
    <name evidence="6" type="primary">oppB</name>
    <name evidence="6" type="ORF">HKB21_19220</name>
</gene>
<keyword evidence="4" id="KW-0472">Membrane</keyword>
<accession>A0A7Y0S7G3</accession>
<dbReference type="InterPro" id="IPR045621">
    <property type="entry name" value="BPD_transp_1_N"/>
</dbReference>
<evidence type="ECO:0000256" key="2">
    <source>
        <dbReference type="ARBA" id="ARBA00022448"/>
    </source>
</evidence>
<dbReference type="Pfam" id="PF19300">
    <property type="entry name" value="BPD_transp_1_N"/>
    <property type="match status" value="1"/>
</dbReference>
<feature type="domain" description="ABC transporter type 1 GsiC-like N-terminal" evidence="5">
    <location>
        <begin position="1"/>
        <end position="67"/>
    </location>
</feature>
<comment type="caution">
    <text evidence="6">The sequence shown here is derived from an EMBL/GenBank/DDBJ whole genome shotgun (WGS) entry which is preliminary data.</text>
</comment>
<protein>
    <submittedName>
        <fullName evidence="6">Oligopeptide transporter permease</fullName>
    </submittedName>
</protein>
<keyword evidence="4" id="KW-1133">Transmembrane helix</keyword>
<organism evidence="6 7">
    <name type="scientific">Vibrio parahaemolyticus</name>
    <dbReference type="NCBI Taxonomy" id="670"/>
    <lineage>
        <taxon>Bacteria</taxon>
        <taxon>Pseudomonadati</taxon>
        <taxon>Pseudomonadota</taxon>
        <taxon>Gammaproteobacteria</taxon>
        <taxon>Vibrionales</taxon>
        <taxon>Vibrionaceae</taxon>
        <taxon>Vibrio</taxon>
    </lineage>
</organism>
<reference evidence="6 7" key="1">
    <citation type="submission" date="2020-04" db="EMBL/GenBank/DDBJ databases">
        <title>Whole-genome sequencing of Vibrio spp. from China reveals different genetic environments of blaCTX-M-14 among diverse lineages.</title>
        <authorList>
            <person name="Zheng Z."/>
            <person name="Ye L."/>
            <person name="Chen S."/>
        </authorList>
    </citation>
    <scope>NUCLEOTIDE SEQUENCE [LARGE SCALE GENOMIC DNA]</scope>
    <source>
        <strain evidence="6 7">Vb0574</strain>
    </source>
</reference>
<feature type="non-terminal residue" evidence="6">
    <location>
        <position position="68"/>
    </location>
</feature>
<dbReference type="EMBL" id="JABCLD010001857">
    <property type="protein sequence ID" value="NMU27743.1"/>
    <property type="molecule type" value="Genomic_DNA"/>
</dbReference>
<keyword evidence="4" id="KW-0812">Transmembrane</keyword>
<evidence type="ECO:0000313" key="6">
    <source>
        <dbReference type="EMBL" id="NMU27743.1"/>
    </source>
</evidence>
<keyword evidence="2" id="KW-0813">Transport</keyword>
<proteinExistence type="predicted"/>
<dbReference type="Proteomes" id="UP000555836">
    <property type="component" value="Unassembled WGS sequence"/>
</dbReference>
<evidence type="ECO:0000256" key="1">
    <source>
        <dbReference type="ARBA" id="ARBA00004651"/>
    </source>
</evidence>
<dbReference type="GO" id="GO:0005886">
    <property type="term" value="C:plasma membrane"/>
    <property type="evidence" value="ECO:0007669"/>
    <property type="project" value="UniProtKB-SubCell"/>
</dbReference>
<dbReference type="AlphaFoldDB" id="A0A7Y0S7G3"/>
<feature type="transmembrane region" description="Helical" evidence="4">
    <location>
        <begin position="9"/>
        <end position="30"/>
    </location>
</feature>
<keyword evidence="3" id="KW-1003">Cell membrane</keyword>
<comment type="subcellular location">
    <subcellularLocation>
        <location evidence="1">Cell membrane</location>
        <topology evidence="1">Multi-pass membrane protein</topology>
    </subcellularLocation>
</comment>
<evidence type="ECO:0000259" key="5">
    <source>
        <dbReference type="Pfam" id="PF19300"/>
    </source>
</evidence>
<sequence length="68" mass="7975">MIWYIVKRLAIAIPTLLFIALVSFWLMHIAPGGPFDMERPMPEVVRANIEAKFHLDQPFLTQFWIYIG</sequence>
<evidence type="ECO:0000313" key="7">
    <source>
        <dbReference type="Proteomes" id="UP000555836"/>
    </source>
</evidence>
<name>A0A7Y0S7G3_VIBPH</name>
<dbReference type="PANTHER" id="PTHR43163:SF6">
    <property type="entry name" value="DIPEPTIDE TRANSPORT SYSTEM PERMEASE PROTEIN DPPB-RELATED"/>
    <property type="match status" value="1"/>
</dbReference>
<evidence type="ECO:0000256" key="3">
    <source>
        <dbReference type="ARBA" id="ARBA00022475"/>
    </source>
</evidence>
<evidence type="ECO:0000256" key="4">
    <source>
        <dbReference type="SAM" id="Phobius"/>
    </source>
</evidence>